<protein>
    <recommendedName>
        <fullName evidence="3">Rna-directed dna polymerase from mobile element jockey-like</fullName>
    </recommendedName>
</protein>
<evidence type="ECO:0000313" key="1">
    <source>
        <dbReference type="EMBL" id="PKU44874.1"/>
    </source>
</evidence>
<proteinExistence type="predicted"/>
<accession>A0A2I0UFQ2</accession>
<gene>
    <name evidence="1" type="ORF">llap_4808</name>
</gene>
<keyword evidence="2" id="KW-1185">Reference proteome</keyword>
<evidence type="ECO:0008006" key="3">
    <source>
        <dbReference type="Google" id="ProtNLM"/>
    </source>
</evidence>
<dbReference type="Proteomes" id="UP000233556">
    <property type="component" value="Unassembled WGS sequence"/>
</dbReference>
<name>A0A2I0UFQ2_LIMLA</name>
<organism evidence="1 2">
    <name type="scientific">Limosa lapponica baueri</name>
    <dbReference type="NCBI Taxonomy" id="1758121"/>
    <lineage>
        <taxon>Eukaryota</taxon>
        <taxon>Metazoa</taxon>
        <taxon>Chordata</taxon>
        <taxon>Craniata</taxon>
        <taxon>Vertebrata</taxon>
        <taxon>Euteleostomi</taxon>
        <taxon>Archelosauria</taxon>
        <taxon>Archosauria</taxon>
        <taxon>Dinosauria</taxon>
        <taxon>Saurischia</taxon>
        <taxon>Theropoda</taxon>
        <taxon>Coelurosauria</taxon>
        <taxon>Aves</taxon>
        <taxon>Neognathae</taxon>
        <taxon>Neoaves</taxon>
        <taxon>Charadriiformes</taxon>
        <taxon>Scolopacidae</taxon>
        <taxon>Limosa</taxon>
    </lineage>
</organism>
<dbReference type="EMBL" id="KZ505797">
    <property type="protein sequence ID" value="PKU44874.1"/>
    <property type="molecule type" value="Genomic_DNA"/>
</dbReference>
<evidence type="ECO:0000313" key="2">
    <source>
        <dbReference type="Proteomes" id="UP000233556"/>
    </source>
</evidence>
<dbReference type="AlphaFoldDB" id="A0A2I0UFQ2"/>
<reference evidence="2" key="1">
    <citation type="submission" date="2017-11" db="EMBL/GenBank/DDBJ databases">
        <authorList>
            <person name="Lima N.C."/>
            <person name="Parody-Merino A.M."/>
            <person name="Battley P.F."/>
            <person name="Fidler A.E."/>
            <person name="Prosdocimi F."/>
        </authorList>
    </citation>
    <scope>NUCLEOTIDE SEQUENCE [LARGE SCALE GENOMIC DNA]</scope>
</reference>
<dbReference type="OrthoDB" id="410381at2759"/>
<reference evidence="2" key="2">
    <citation type="submission" date="2017-12" db="EMBL/GenBank/DDBJ databases">
        <title>Genome sequence of the Bar-tailed Godwit (Limosa lapponica baueri).</title>
        <authorList>
            <person name="Lima N.C.B."/>
            <person name="Parody-Merino A.M."/>
            <person name="Battley P.F."/>
            <person name="Fidler A.E."/>
            <person name="Prosdocimi F."/>
        </authorList>
    </citation>
    <scope>NUCLEOTIDE SEQUENCE [LARGE SCALE GENOMIC DNA]</scope>
</reference>
<dbReference type="PANTHER" id="PTHR33332">
    <property type="entry name" value="REVERSE TRANSCRIPTASE DOMAIN-CONTAINING PROTEIN"/>
    <property type="match status" value="1"/>
</dbReference>
<sequence length="140" mass="15724">MTSEDARSKLGIICLTFVGDTDSGIEYTLSKFANDIMLCGTANTLQGRDAIQRDVARLERWAHVNLMKFNWAKCKVQHLGHGNPRHKYWSGREWIESSPEDLGVLVGEKLNMSQQCALAAQKANHILGCIKEVWLAGPRR</sequence>